<dbReference type="InterPro" id="IPR001457">
    <property type="entry name" value="NADH_UbQ/plastoQ_OxRdtase_su6"/>
</dbReference>
<keyword evidence="1" id="KW-1133">Transmembrane helix</keyword>
<keyword evidence="1" id="KW-0472">Membrane</keyword>
<reference evidence="2" key="1">
    <citation type="submission" date="2018-05" db="EMBL/GenBank/DDBJ databases">
        <authorList>
            <person name="Lanie J.A."/>
            <person name="Ng W.-L."/>
            <person name="Kazmierczak K.M."/>
            <person name="Andrzejewski T.M."/>
            <person name="Davidsen T.M."/>
            <person name="Wayne K.J."/>
            <person name="Tettelin H."/>
            <person name="Glass J.I."/>
            <person name="Rusch D."/>
            <person name="Podicherti R."/>
            <person name="Tsui H.-C.T."/>
            <person name="Winkler M.E."/>
        </authorList>
    </citation>
    <scope>NUCLEOTIDE SEQUENCE</scope>
</reference>
<dbReference type="GO" id="GO:0008137">
    <property type="term" value="F:NADH dehydrogenase (ubiquinone) activity"/>
    <property type="evidence" value="ECO:0007669"/>
    <property type="project" value="InterPro"/>
</dbReference>
<feature type="transmembrane region" description="Helical" evidence="1">
    <location>
        <begin position="29"/>
        <end position="45"/>
    </location>
</feature>
<feature type="transmembrane region" description="Helical" evidence="1">
    <location>
        <begin position="126"/>
        <end position="148"/>
    </location>
</feature>
<evidence type="ECO:0000313" key="2">
    <source>
        <dbReference type="EMBL" id="SVE39330.1"/>
    </source>
</evidence>
<accession>A0A383D4V5</accession>
<sequence>LLLIISLLSIAALFILLNAEFLAVVQVLVYVGAISILIIFVIMLTKNIQEGNSSNNFTVPALAIAVVLFASMVFAFENTQWNDYESLGLNVSQAESSEDASKTETGISRIFGNATMAIARLLLRDYVLPFEVASVLLLAAVVGALALVREKETES</sequence>
<keyword evidence="1" id="KW-0812">Transmembrane</keyword>
<feature type="transmembrane region" description="Helical" evidence="1">
    <location>
        <begin position="57"/>
        <end position="76"/>
    </location>
</feature>
<evidence type="ECO:0008006" key="3">
    <source>
        <dbReference type="Google" id="ProtNLM"/>
    </source>
</evidence>
<dbReference type="PANTHER" id="PTHR33269">
    <property type="entry name" value="NADH-UBIQUINONE OXIDOREDUCTASE CHAIN 6"/>
    <property type="match status" value="1"/>
</dbReference>
<name>A0A383D4V5_9ZZZZ</name>
<dbReference type="PANTHER" id="PTHR33269:SF17">
    <property type="entry name" value="NADH-UBIQUINONE OXIDOREDUCTASE CHAIN 6"/>
    <property type="match status" value="1"/>
</dbReference>
<gene>
    <name evidence="2" type="ORF">METZ01_LOCUS492184</name>
</gene>
<organism evidence="2">
    <name type="scientific">marine metagenome</name>
    <dbReference type="NCBI Taxonomy" id="408172"/>
    <lineage>
        <taxon>unclassified sequences</taxon>
        <taxon>metagenomes</taxon>
        <taxon>ecological metagenomes</taxon>
    </lineage>
</organism>
<dbReference type="InterPro" id="IPR042106">
    <property type="entry name" value="Nuo/plastoQ_OxRdtase_6_NuoJ"/>
</dbReference>
<evidence type="ECO:0000256" key="1">
    <source>
        <dbReference type="SAM" id="Phobius"/>
    </source>
</evidence>
<dbReference type="Pfam" id="PF00499">
    <property type="entry name" value="Oxidored_q3"/>
    <property type="match status" value="1"/>
</dbReference>
<dbReference type="Gene3D" id="1.20.120.1200">
    <property type="entry name" value="NADH-ubiquinone/plastoquinone oxidoreductase chain 6, subunit NuoJ"/>
    <property type="match status" value="1"/>
</dbReference>
<protein>
    <recommendedName>
        <fullName evidence="3">NADH-quinone oxidoreductase subunit J</fullName>
    </recommendedName>
</protein>
<dbReference type="AlphaFoldDB" id="A0A383D4V5"/>
<proteinExistence type="predicted"/>
<feature type="non-terminal residue" evidence="2">
    <location>
        <position position="1"/>
    </location>
</feature>
<dbReference type="EMBL" id="UINC01214207">
    <property type="protein sequence ID" value="SVE39330.1"/>
    <property type="molecule type" value="Genomic_DNA"/>
</dbReference>